<dbReference type="OrthoDB" id="8438725at2"/>
<dbReference type="AlphaFoldDB" id="A0A328BRB7"/>
<name>A0A328BRB7_9CAUL</name>
<gene>
    <name evidence="1" type="ORF">DJ019_03540</name>
</gene>
<dbReference type="Proteomes" id="UP000249524">
    <property type="component" value="Unassembled WGS sequence"/>
</dbReference>
<organism evidence="1 2">
    <name type="scientific">Phenylobacterium kunshanense</name>
    <dbReference type="NCBI Taxonomy" id="1445034"/>
    <lineage>
        <taxon>Bacteria</taxon>
        <taxon>Pseudomonadati</taxon>
        <taxon>Pseudomonadota</taxon>
        <taxon>Alphaproteobacteria</taxon>
        <taxon>Caulobacterales</taxon>
        <taxon>Caulobacteraceae</taxon>
        <taxon>Phenylobacterium</taxon>
    </lineage>
</organism>
<accession>A0A328BRB7</accession>
<reference evidence="1 2" key="1">
    <citation type="submission" date="2018-05" db="EMBL/GenBank/DDBJ databases">
        <authorList>
            <person name="Lanie J.A."/>
            <person name="Ng W.-L."/>
            <person name="Kazmierczak K.M."/>
            <person name="Andrzejewski T.M."/>
            <person name="Davidsen T.M."/>
            <person name="Wayne K.J."/>
            <person name="Tettelin H."/>
            <person name="Glass J.I."/>
            <person name="Rusch D."/>
            <person name="Podicherti R."/>
            <person name="Tsui H.-C.T."/>
            <person name="Winkler M.E."/>
        </authorList>
    </citation>
    <scope>NUCLEOTIDE SEQUENCE [LARGE SCALE GENOMIC DNA]</scope>
    <source>
        <strain evidence="1 2">BUT-10</strain>
    </source>
</reference>
<keyword evidence="2" id="KW-1185">Reference proteome</keyword>
<evidence type="ECO:0000313" key="2">
    <source>
        <dbReference type="Proteomes" id="UP000249524"/>
    </source>
</evidence>
<comment type="caution">
    <text evidence="1">The sequence shown here is derived from an EMBL/GenBank/DDBJ whole genome shotgun (WGS) entry which is preliminary data.</text>
</comment>
<protein>
    <submittedName>
        <fullName evidence="1">Uncharacterized protein</fullName>
    </submittedName>
</protein>
<dbReference type="EMBL" id="QFYS01000001">
    <property type="protein sequence ID" value="RAK69091.1"/>
    <property type="molecule type" value="Genomic_DNA"/>
</dbReference>
<evidence type="ECO:0000313" key="1">
    <source>
        <dbReference type="EMBL" id="RAK69091.1"/>
    </source>
</evidence>
<dbReference type="RefSeq" id="WP_111274582.1">
    <property type="nucleotide sequence ID" value="NZ_QFYS01000001.1"/>
</dbReference>
<proteinExistence type="predicted"/>
<sequence>MGDLALRPDSEAAAAPFSPAAFAALRAHPDFRATVETLARANLAAYAAATPAERWLTSDLGRSALTGAAMILDVLLGGFTTAQIIQSARANRTCSDGRVRLYLRTAVAHGFLEIDADGTHRATPRLYDSTAKGAQAMLTAVARLDPTLAEAGERAGDLGFRRRLARQVGLNTIARPDLFAGPDMPVLLFLARDGGTRMMEQIIGAQRPGRQALAETARISQRALARGAFVSRTHAARLLADGEAQGLLRVRGAEVTVTPELSEDLERHYALVIEMARVSARGALSGPG</sequence>